<dbReference type="EMBL" id="AOIP01000008">
    <property type="protein sequence ID" value="ELZ10367.1"/>
    <property type="molecule type" value="Genomic_DNA"/>
</dbReference>
<reference evidence="2 3" key="1">
    <citation type="journal article" date="2014" name="PLoS Genet.">
        <title>Phylogenetically driven sequencing of extremely halophilic archaea reveals strategies for static and dynamic osmo-response.</title>
        <authorList>
            <person name="Becker E.A."/>
            <person name="Seitzer P.M."/>
            <person name="Tritt A."/>
            <person name="Larsen D."/>
            <person name="Krusor M."/>
            <person name="Yao A.I."/>
            <person name="Wu D."/>
            <person name="Madern D."/>
            <person name="Eisen J.A."/>
            <person name="Darling A.E."/>
            <person name="Facciotti M.T."/>
        </authorList>
    </citation>
    <scope>NUCLEOTIDE SEQUENCE [LARGE SCALE GENOMIC DNA]</scope>
    <source>
        <strain evidence="2 3">DSM 13077</strain>
    </source>
</reference>
<organism evidence="2 3">
    <name type="scientific">Natrialba aegyptia DSM 13077</name>
    <dbReference type="NCBI Taxonomy" id="1227491"/>
    <lineage>
        <taxon>Archaea</taxon>
        <taxon>Methanobacteriati</taxon>
        <taxon>Methanobacteriota</taxon>
        <taxon>Stenosarchaea group</taxon>
        <taxon>Halobacteria</taxon>
        <taxon>Halobacteriales</taxon>
        <taxon>Natrialbaceae</taxon>
        <taxon>Natrialba</taxon>
    </lineage>
</organism>
<proteinExistence type="predicted"/>
<accession>M0BIR7</accession>
<keyword evidence="1" id="KW-0812">Transmembrane</keyword>
<feature type="transmembrane region" description="Helical" evidence="1">
    <location>
        <begin position="34"/>
        <end position="57"/>
    </location>
</feature>
<keyword evidence="1" id="KW-0472">Membrane</keyword>
<name>M0BIR7_9EURY</name>
<evidence type="ECO:0000256" key="1">
    <source>
        <dbReference type="SAM" id="Phobius"/>
    </source>
</evidence>
<protein>
    <submittedName>
        <fullName evidence="2">Uncharacterized protein</fullName>
    </submittedName>
</protein>
<feature type="transmembrane region" description="Helical" evidence="1">
    <location>
        <begin position="78"/>
        <end position="99"/>
    </location>
</feature>
<evidence type="ECO:0000313" key="3">
    <source>
        <dbReference type="Proteomes" id="UP000011591"/>
    </source>
</evidence>
<keyword evidence="1" id="KW-1133">Transmembrane helix</keyword>
<keyword evidence="3" id="KW-1185">Reference proteome</keyword>
<sequence>MAAYPVVQPFQIACIGQYIRVESDAYHVTPLAKVLSGVLLILIGIPLIINHPLIDLFNRWTKSIGTTQSPVDIQMSEVSVLIGRVGGTAIAACGVILVLDTLI</sequence>
<dbReference type="AlphaFoldDB" id="M0BIR7"/>
<comment type="caution">
    <text evidence="2">The sequence shown here is derived from an EMBL/GenBank/DDBJ whole genome shotgun (WGS) entry which is preliminary data.</text>
</comment>
<dbReference type="Proteomes" id="UP000011591">
    <property type="component" value="Unassembled WGS sequence"/>
</dbReference>
<evidence type="ECO:0000313" key="2">
    <source>
        <dbReference type="EMBL" id="ELZ10367.1"/>
    </source>
</evidence>
<gene>
    <name evidence="2" type="ORF">C480_01465</name>
</gene>